<evidence type="ECO:0000259" key="4">
    <source>
        <dbReference type="Pfam" id="PF00177"/>
    </source>
</evidence>
<dbReference type="InterPro" id="IPR000235">
    <property type="entry name" value="Ribosomal_uS7"/>
</dbReference>
<dbReference type="SUPFAM" id="SSF47973">
    <property type="entry name" value="Ribosomal protein S7"/>
    <property type="match status" value="1"/>
</dbReference>
<protein>
    <submittedName>
        <fullName evidence="5">Ribosomal protein S7</fullName>
    </submittedName>
</protein>
<evidence type="ECO:0000256" key="3">
    <source>
        <dbReference type="ARBA" id="ARBA00023274"/>
    </source>
</evidence>
<accession>F6KA42</accession>
<keyword evidence="5" id="KW-0496">Mitochondrion</keyword>
<dbReference type="RefSeq" id="YP_004564248.1">
    <property type="nucleotide sequence ID" value="NC_015616.1"/>
</dbReference>
<geneLocation type="mitochondrion" evidence="5"/>
<dbReference type="InterPro" id="IPR023798">
    <property type="entry name" value="Ribosomal_uS7_dom"/>
</dbReference>
<dbReference type="GeneID" id="10744052"/>
<dbReference type="InterPro" id="IPR036823">
    <property type="entry name" value="Ribosomal_uS7_dom_sf"/>
</dbReference>
<evidence type="ECO:0000256" key="1">
    <source>
        <dbReference type="ARBA" id="ARBA00007151"/>
    </source>
</evidence>
<dbReference type="EMBL" id="HM590418">
    <property type="protein sequence ID" value="ADK76222.1"/>
    <property type="molecule type" value="Genomic_DNA"/>
</dbReference>
<dbReference type="GO" id="GO:0006412">
    <property type="term" value="P:translation"/>
    <property type="evidence" value="ECO:0007669"/>
    <property type="project" value="InterPro"/>
</dbReference>
<name>F6KA42_9STRA</name>
<evidence type="ECO:0000256" key="2">
    <source>
        <dbReference type="ARBA" id="ARBA00022980"/>
    </source>
</evidence>
<comment type="similarity">
    <text evidence="1">Belongs to the universal ribosomal protein uS7 family.</text>
</comment>
<reference evidence="5" key="1">
    <citation type="submission" date="2010-06" db="EMBL/GenBank/DDBJ databases">
        <title>Mitochondrial genome sequences and evolution of the Phytophthora Ic clade.</title>
        <authorList>
            <person name="Lassiter E.S."/>
            <person name="Russ C."/>
            <person name="Nusbaum C."/>
            <person name="Zeng Q."/>
            <person name="Hu C.-H."/>
            <person name="Thorne J.L."/>
            <person name="Ristaino J.B."/>
        </authorList>
    </citation>
    <scope>NUCLEOTIDE SEQUENCE</scope>
    <source>
        <strain evidence="5">PHY P18</strain>
    </source>
</reference>
<dbReference type="GO" id="GO:0005840">
    <property type="term" value="C:ribosome"/>
    <property type="evidence" value="ECO:0007669"/>
    <property type="project" value="UniProtKB-KW"/>
</dbReference>
<keyword evidence="3" id="KW-0687">Ribonucleoprotein</keyword>
<keyword evidence="2 5" id="KW-0689">Ribosomal protein</keyword>
<dbReference type="Pfam" id="PF00177">
    <property type="entry name" value="Ribosomal_S7"/>
    <property type="match status" value="1"/>
</dbReference>
<sequence length="157" mass="19027">MIYWVFIHVKHRDQNMELKYEEYKIKKLFINMLLKKGKKTCSENIFKNILINLKKTTKQKPNFILFKSIDNLLPKLKAISIPNKKRNKKKKKDRYFLMLLNEDKQIKKSVSWLLLNTNLKNLTNEIIQTSKNKSKTINTKKQYYKNIKKLKFNLIFD</sequence>
<dbReference type="GO" id="GO:1990904">
    <property type="term" value="C:ribonucleoprotein complex"/>
    <property type="evidence" value="ECO:0007669"/>
    <property type="project" value="UniProtKB-KW"/>
</dbReference>
<feature type="domain" description="Small ribosomal subunit protein uS7" evidence="4">
    <location>
        <begin position="10"/>
        <end position="145"/>
    </location>
</feature>
<evidence type="ECO:0000313" key="5">
    <source>
        <dbReference type="EMBL" id="ADK76222.1"/>
    </source>
</evidence>
<dbReference type="AlphaFoldDB" id="F6KA42"/>
<dbReference type="Gene3D" id="1.10.455.10">
    <property type="entry name" value="Ribosomal protein S7 domain"/>
    <property type="match status" value="1"/>
</dbReference>
<gene>
    <name evidence="5" type="primary">rps7</name>
</gene>
<organism evidence="5">
    <name type="scientific">Phytophthora phaseoli</name>
    <dbReference type="NCBI Taxonomy" id="129358"/>
    <lineage>
        <taxon>Eukaryota</taxon>
        <taxon>Sar</taxon>
        <taxon>Stramenopiles</taxon>
        <taxon>Oomycota</taxon>
        <taxon>Peronosporomycetes</taxon>
        <taxon>Peronosporales</taxon>
        <taxon>Peronosporaceae</taxon>
        <taxon>Phytophthora</taxon>
    </lineage>
</organism>
<proteinExistence type="inferred from homology"/>
<dbReference type="PIRSF" id="PIRSF002122">
    <property type="entry name" value="RPS7p_RPS7a_RPS5e_RPS7o"/>
    <property type="match status" value="1"/>
</dbReference>